<keyword evidence="22" id="KW-1185">Reference proteome</keyword>
<dbReference type="InterPro" id="IPR006094">
    <property type="entry name" value="Oxid_FAD_bind_N"/>
</dbReference>
<dbReference type="AlphaFoldDB" id="C0Q8P5"/>
<evidence type="ECO:0000259" key="20">
    <source>
        <dbReference type="PROSITE" id="PS51387"/>
    </source>
</evidence>
<evidence type="ECO:0000256" key="17">
    <source>
        <dbReference type="ARBA" id="ARBA00031026"/>
    </source>
</evidence>
<dbReference type="GO" id="GO:0005829">
    <property type="term" value="C:cytosol"/>
    <property type="evidence" value="ECO:0007669"/>
    <property type="project" value="TreeGrafter"/>
</dbReference>
<evidence type="ECO:0000256" key="11">
    <source>
        <dbReference type="ARBA" id="ARBA00022857"/>
    </source>
</evidence>
<evidence type="ECO:0000256" key="18">
    <source>
        <dbReference type="ARBA" id="ARBA00048914"/>
    </source>
</evidence>
<evidence type="ECO:0000313" key="21">
    <source>
        <dbReference type="EMBL" id="ACN14385.1"/>
    </source>
</evidence>
<comment type="pathway">
    <text evidence="4 19">Cell wall biogenesis; peptidoglycan biosynthesis.</text>
</comment>
<dbReference type="InterPro" id="IPR016169">
    <property type="entry name" value="FAD-bd_PCMH_sub2"/>
</dbReference>
<evidence type="ECO:0000256" key="1">
    <source>
        <dbReference type="ARBA" id="ARBA00001974"/>
    </source>
</evidence>
<dbReference type="STRING" id="177437.HRM2_12730"/>
<keyword evidence="11 19" id="KW-0521">NADP</keyword>
<evidence type="ECO:0000256" key="14">
    <source>
        <dbReference type="ARBA" id="ARBA00023002"/>
    </source>
</evidence>
<dbReference type="HOGENOM" id="CLU_035304_1_1_7"/>
<comment type="subcellular location">
    <subcellularLocation>
        <location evidence="3 19">Cytoplasm</location>
    </subcellularLocation>
</comment>
<dbReference type="HAMAP" id="MF_00037">
    <property type="entry name" value="MurB"/>
    <property type="match status" value="1"/>
</dbReference>
<feature type="active site" evidence="19">
    <location>
        <position position="181"/>
    </location>
</feature>
<dbReference type="GO" id="GO:0008762">
    <property type="term" value="F:UDP-N-acetylmuramate dehydrogenase activity"/>
    <property type="evidence" value="ECO:0007669"/>
    <property type="project" value="UniProtKB-UniRule"/>
</dbReference>
<evidence type="ECO:0000256" key="3">
    <source>
        <dbReference type="ARBA" id="ARBA00004496"/>
    </source>
</evidence>
<evidence type="ECO:0000256" key="12">
    <source>
        <dbReference type="ARBA" id="ARBA00022960"/>
    </source>
</evidence>
<evidence type="ECO:0000256" key="9">
    <source>
        <dbReference type="ARBA" id="ARBA00022630"/>
    </source>
</evidence>
<comment type="similarity">
    <text evidence="19">Belongs to the MurB family.</text>
</comment>
<evidence type="ECO:0000256" key="15">
    <source>
        <dbReference type="ARBA" id="ARBA00023306"/>
    </source>
</evidence>
<evidence type="ECO:0000256" key="8">
    <source>
        <dbReference type="ARBA" id="ARBA00022618"/>
    </source>
</evidence>
<dbReference type="EMBL" id="CP001087">
    <property type="protein sequence ID" value="ACN14385.1"/>
    <property type="molecule type" value="Genomic_DNA"/>
</dbReference>
<keyword evidence="16 19" id="KW-0961">Cell wall biogenesis/degradation</keyword>
<evidence type="ECO:0000256" key="7">
    <source>
        <dbReference type="ARBA" id="ARBA00022490"/>
    </source>
</evidence>
<gene>
    <name evidence="19 21" type="primary">murB</name>
    <name evidence="21" type="ordered locus">HRM2_12730</name>
</gene>
<dbReference type="eggNOG" id="COG0812">
    <property type="taxonomic scope" value="Bacteria"/>
</dbReference>
<dbReference type="NCBIfam" id="TIGR00179">
    <property type="entry name" value="murB"/>
    <property type="match status" value="1"/>
</dbReference>
<dbReference type="GO" id="GO:0051301">
    <property type="term" value="P:cell division"/>
    <property type="evidence" value="ECO:0007669"/>
    <property type="project" value="UniProtKB-KW"/>
</dbReference>
<dbReference type="PANTHER" id="PTHR21071:SF4">
    <property type="entry name" value="UDP-N-ACETYLENOLPYRUVOYLGLUCOSAMINE REDUCTASE"/>
    <property type="match status" value="1"/>
</dbReference>
<name>C0Q8P5_DESAH</name>
<dbReference type="PROSITE" id="PS51387">
    <property type="entry name" value="FAD_PCMH"/>
    <property type="match status" value="1"/>
</dbReference>
<dbReference type="InterPro" id="IPR011601">
    <property type="entry name" value="MurB_C"/>
</dbReference>
<keyword evidence="8 19" id="KW-0132">Cell division</keyword>
<keyword evidence="15 19" id="KW-0131">Cell cycle</keyword>
<comment type="catalytic activity">
    <reaction evidence="18 19">
        <text>UDP-N-acetyl-alpha-D-muramate + NADP(+) = UDP-N-acetyl-3-O-(1-carboxyvinyl)-alpha-D-glucosamine + NADPH + H(+)</text>
        <dbReference type="Rhea" id="RHEA:12248"/>
        <dbReference type="ChEBI" id="CHEBI:15378"/>
        <dbReference type="ChEBI" id="CHEBI:57783"/>
        <dbReference type="ChEBI" id="CHEBI:58349"/>
        <dbReference type="ChEBI" id="CHEBI:68483"/>
        <dbReference type="ChEBI" id="CHEBI:70757"/>
        <dbReference type="EC" id="1.3.1.98"/>
    </reaction>
</comment>
<evidence type="ECO:0000256" key="16">
    <source>
        <dbReference type="ARBA" id="ARBA00023316"/>
    </source>
</evidence>
<dbReference type="InterPro" id="IPR036635">
    <property type="entry name" value="MurB_C_sf"/>
</dbReference>
<feature type="active site" description="Proton donor" evidence="19">
    <location>
        <position position="233"/>
    </location>
</feature>
<keyword evidence="10 19" id="KW-0274">FAD</keyword>
<dbReference type="SUPFAM" id="SSF56194">
    <property type="entry name" value="Uridine diphospho-N-Acetylenolpyruvylglucosamine reductase, MurB, C-terminal domain"/>
    <property type="match status" value="1"/>
</dbReference>
<evidence type="ECO:0000256" key="4">
    <source>
        <dbReference type="ARBA" id="ARBA00004752"/>
    </source>
</evidence>
<dbReference type="GO" id="GO:0009252">
    <property type="term" value="P:peptidoglycan biosynthetic process"/>
    <property type="evidence" value="ECO:0007669"/>
    <property type="project" value="UniProtKB-UniRule"/>
</dbReference>
<dbReference type="Proteomes" id="UP000000442">
    <property type="component" value="Chromosome"/>
</dbReference>
<evidence type="ECO:0000256" key="10">
    <source>
        <dbReference type="ARBA" id="ARBA00022827"/>
    </source>
</evidence>
<keyword evidence="13 19" id="KW-0573">Peptidoglycan synthesis</keyword>
<dbReference type="UniPathway" id="UPA00219"/>
<comment type="function">
    <text evidence="2 19">Cell wall formation.</text>
</comment>
<evidence type="ECO:0000313" key="22">
    <source>
        <dbReference type="Proteomes" id="UP000000442"/>
    </source>
</evidence>
<dbReference type="SUPFAM" id="SSF56176">
    <property type="entry name" value="FAD-binding/transporter-associated domain-like"/>
    <property type="match status" value="1"/>
</dbReference>
<dbReference type="PANTHER" id="PTHR21071">
    <property type="entry name" value="UDP-N-ACETYLENOLPYRUVOYLGLUCOSAMINE REDUCTASE"/>
    <property type="match status" value="1"/>
</dbReference>
<dbReference type="GO" id="GO:0071555">
    <property type="term" value="P:cell wall organization"/>
    <property type="evidence" value="ECO:0007669"/>
    <property type="project" value="UniProtKB-KW"/>
</dbReference>
<reference evidence="21 22" key="1">
    <citation type="journal article" date="2009" name="Environ. Microbiol.">
        <title>Genome sequence of Desulfobacterium autotrophicum HRM2, a marine sulfate reducer oxidizing organic carbon completely to carbon dioxide.</title>
        <authorList>
            <person name="Strittmatter A.W."/>
            <person name="Liesegang H."/>
            <person name="Rabus R."/>
            <person name="Decker I."/>
            <person name="Amann J."/>
            <person name="Andres S."/>
            <person name="Henne A."/>
            <person name="Fricke W.F."/>
            <person name="Martinez-Arias R."/>
            <person name="Bartels D."/>
            <person name="Goesmann A."/>
            <person name="Krause L."/>
            <person name="Puehler A."/>
            <person name="Klenk H.P."/>
            <person name="Richter M."/>
            <person name="Schuler M."/>
            <person name="Gloeckner F.O."/>
            <person name="Meyerdierks A."/>
            <person name="Gottschalk G."/>
            <person name="Amann R."/>
        </authorList>
    </citation>
    <scope>NUCLEOTIDE SEQUENCE [LARGE SCALE GENOMIC DNA]</scope>
    <source>
        <strain evidence="22">ATCC 43914 / DSM 3382 / HRM2</strain>
    </source>
</reference>
<evidence type="ECO:0000256" key="13">
    <source>
        <dbReference type="ARBA" id="ARBA00022984"/>
    </source>
</evidence>
<evidence type="ECO:0000256" key="6">
    <source>
        <dbReference type="ARBA" id="ARBA00015188"/>
    </source>
</evidence>
<dbReference type="Pfam" id="PF01565">
    <property type="entry name" value="FAD_binding_4"/>
    <property type="match status" value="1"/>
</dbReference>
<comment type="cofactor">
    <cofactor evidence="1 19">
        <name>FAD</name>
        <dbReference type="ChEBI" id="CHEBI:57692"/>
    </cofactor>
</comment>
<dbReference type="InterPro" id="IPR016166">
    <property type="entry name" value="FAD-bd_PCMH"/>
</dbReference>
<evidence type="ECO:0000256" key="19">
    <source>
        <dbReference type="HAMAP-Rule" id="MF_00037"/>
    </source>
</evidence>
<dbReference type="Gene3D" id="3.30.465.10">
    <property type="match status" value="1"/>
</dbReference>
<dbReference type="InterPro" id="IPR016167">
    <property type="entry name" value="FAD-bd_PCMH_sub1"/>
</dbReference>
<dbReference type="InterPro" id="IPR036318">
    <property type="entry name" value="FAD-bd_PCMH-like_sf"/>
</dbReference>
<dbReference type="NCBIfam" id="NF010480">
    <property type="entry name" value="PRK13905.1"/>
    <property type="match status" value="1"/>
</dbReference>
<keyword evidence="7 19" id="KW-0963">Cytoplasm</keyword>
<sequence length="310" mass="33227">MSEDLSGAYGALKREFCLLVDEPMACHTSFKVGGPADLFFAPETKEELVRGIARAKCLGVPVTLMGCGTNLLVKDGGIRGLVVTTKRMNKTLTITVADDGQQFVTASSGVILAALARFVMDRGFEGFTFCAGIPGTVGGAIMMNAGTNLGTISDVLVSLELVAADGRVMGVDRSELDFFHRRTSFNGLGPCVYVLGARFRVKPGDKQKIRDRWLCLLENRRSSQPGSMASAGCFFKNPDNGMPAGQLIDRAGLKGKQFGNAMVSTIHGNFIVNCGGATALEILTLKQMVEDEVKMKFNVDLKPEVKIEGE</sequence>
<keyword evidence="12 19" id="KW-0133">Cell shape</keyword>
<feature type="domain" description="FAD-binding PCMH-type" evidence="20">
    <location>
        <begin position="32"/>
        <end position="204"/>
    </location>
</feature>
<dbReference type="GO" id="GO:0008360">
    <property type="term" value="P:regulation of cell shape"/>
    <property type="evidence" value="ECO:0007669"/>
    <property type="project" value="UniProtKB-KW"/>
</dbReference>
<evidence type="ECO:0000256" key="5">
    <source>
        <dbReference type="ARBA" id="ARBA00012518"/>
    </source>
</evidence>
<dbReference type="GO" id="GO:0071949">
    <property type="term" value="F:FAD binding"/>
    <property type="evidence" value="ECO:0007669"/>
    <property type="project" value="InterPro"/>
</dbReference>
<proteinExistence type="inferred from homology"/>
<dbReference type="KEGG" id="dat:HRM2_12730"/>
<feature type="active site" evidence="19">
    <location>
        <position position="304"/>
    </location>
</feature>
<dbReference type="Gene3D" id="3.90.78.10">
    <property type="entry name" value="UDP-N-acetylenolpyruvoylglucosamine reductase, C-terminal domain"/>
    <property type="match status" value="1"/>
</dbReference>
<accession>C0Q8P5</accession>
<protein>
    <recommendedName>
        <fullName evidence="6 19">UDP-N-acetylenolpyruvoylglucosamine reductase</fullName>
        <ecNumber evidence="5 19">1.3.1.98</ecNumber>
    </recommendedName>
    <alternativeName>
        <fullName evidence="17 19">UDP-N-acetylmuramate dehydrogenase</fullName>
    </alternativeName>
</protein>
<keyword evidence="9 19" id="KW-0285">Flavoprotein</keyword>
<dbReference type="Gene3D" id="3.30.43.10">
    <property type="entry name" value="Uridine Diphospho-n-acetylenolpyruvylglucosamine Reductase, domain 2"/>
    <property type="match status" value="1"/>
</dbReference>
<keyword evidence="14 19" id="KW-0560">Oxidoreductase</keyword>
<dbReference type="EC" id="1.3.1.98" evidence="5 19"/>
<evidence type="ECO:0000256" key="2">
    <source>
        <dbReference type="ARBA" id="ARBA00003921"/>
    </source>
</evidence>
<dbReference type="Pfam" id="PF02873">
    <property type="entry name" value="MurB_C"/>
    <property type="match status" value="1"/>
</dbReference>
<dbReference type="InterPro" id="IPR003170">
    <property type="entry name" value="MurB"/>
</dbReference>
<organism evidence="21 22">
    <name type="scientific">Desulforapulum autotrophicum (strain ATCC 43914 / DSM 3382 / VKM B-1955 / HRM2)</name>
    <name type="common">Desulfobacterium autotrophicum</name>
    <dbReference type="NCBI Taxonomy" id="177437"/>
    <lineage>
        <taxon>Bacteria</taxon>
        <taxon>Pseudomonadati</taxon>
        <taxon>Thermodesulfobacteriota</taxon>
        <taxon>Desulfobacteria</taxon>
        <taxon>Desulfobacterales</taxon>
        <taxon>Desulfobacteraceae</taxon>
        <taxon>Desulforapulum</taxon>
    </lineage>
</organism>